<comment type="caution">
    <text evidence="8">The sequence shown here is derived from an EMBL/GenBank/DDBJ whole genome shotgun (WGS) entry which is preliminary data.</text>
</comment>
<feature type="domain" description="EamA" evidence="7">
    <location>
        <begin position="13"/>
        <end position="147"/>
    </location>
</feature>
<evidence type="ECO:0000313" key="9">
    <source>
        <dbReference type="Proteomes" id="UP000095200"/>
    </source>
</evidence>
<organism evidence="8 9">
    <name type="scientific">Desulfoplanes formicivorans</name>
    <dbReference type="NCBI Taxonomy" id="1592317"/>
    <lineage>
        <taxon>Bacteria</taxon>
        <taxon>Pseudomonadati</taxon>
        <taxon>Thermodesulfobacteriota</taxon>
        <taxon>Desulfovibrionia</taxon>
        <taxon>Desulfovibrionales</taxon>
        <taxon>Desulfoplanaceae</taxon>
        <taxon>Desulfoplanes</taxon>
    </lineage>
</organism>
<name>A0A194AFC5_9BACT</name>
<dbReference type="InterPro" id="IPR000620">
    <property type="entry name" value="EamA_dom"/>
</dbReference>
<dbReference type="PANTHER" id="PTHR32322">
    <property type="entry name" value="INNER MEMBRANE TRANSPORTER"/>
    <property type="match status" value="1"/>
</dbReference>
<feature type="transmembrane region" description="Helical" evidence="6">
    <location>
        <begin position="44"/>
        <end position="65"/>
    </location>
</feature>
<comment type="subcellular location">
    <subcellularLocation>
        <location evidence="1">Cell membrane</location>
        <topology evidence="1">Multi-pass membrane protein</topology>
    </subcellularLocation>
</comment>
<evidence type="ECO:0000313" key="8">
    <source>
        <dbReference type="EMBL" id="GAU08772.1"/>
    </source>
</evidence>
<dbReference type="EMBL" id="BDFE01000015">
    <property type="protein sequence ID" value="GAU08772.1"/>
    <property type="molecule type" value="Genomic_DNA"/>
</dbReference>
<feature type="transmembrane region" description="Helical" evidence="6">
    <location>
        <begin position="256"/>
        <end position="275"/>
    </location>
</feature>
<feature type="transmembrane region" description="Helical" evidence="6">
    <location>
        <begin position="77"/>
        <end position="96"/>
    </location>
</feature>
<proteinExistence type="predicted"/>
<dbReference type="InterPro" id="IPR050638">
    <property type="entry name" value="AA-Vitamin_Transporters"/>
</dbReference>
<dbReference type="Proteomes" id="UP000095200">
    <property type="component" value="Unassembled WGS sequence"/>
</dbReference>
<dbReference type="AlphaFoldDB" id="A0A194AFC5"/>
<feature type="transmembrane region" description="Helical" evidence="6">
    <location>
        <begin position="192"/>
        <end position="211"/>
    </location>
</feature>
<evidence type="ECO:0000259" key="7">
    <source>
        <dbReference type="Pfam" id="PF00892"/>
    </source>
</evidence>
<evidence type="ECO:0000256" key="1">
    <source>
        <dbReference type="ARBA" id="ARBA00004651"/>
    </source>
</evidence>
<feature type="transmembrane region" description="Helical" evidence="6">
    <location>
        <begin position="223"/>
        <end position="244"/>
    </location>
</feature>
<dbReference type="SUPFAM" id="SSF103481">
    <property type="entry name" value="Multidrug resistance efflux transporter EmrE"/>
    <property type="match status" value="2"/>
</dbReference>
<reference evidence="9" key="1">
    <citation type="submission" date="2016-06" db="EMBL/GenBank/DDBJ databases">
        <title>Draft genome sequence of Desulfoplanes formicivorans strain Pf12B.</title>
        <authorList>
            <person name="Watanabe M."/>
            <person name="Kojima H."/>
            <person name="Fukui M."/>
        </authorList>
    </citation>
    <scope>NUCLEOTIDE SEQUENCE [LARGE SCALE GENOMIC DNA]</scope>
    <source>
        <strain evidence="9">Pf12B</strain>
    </source>
</reference>
<keyword evidence="4 6" id="KW-1133">Transmembrane helix</keyword>
<feature type="transmembrane region" description="Helical" evidence="6">
    <location>
        <begin position="134"/>
        <end position="154"/>
    </location>
</feature>
<feature type="transmembrane region" description="Helical" evidence="6">
    <location>
        <begin position="281"/>
        <end position="299"/>
    </location>
</feature>
<dbReference type="RefSeq" id="WP_069858536.1">
    <property type="nucleotide sequence ID" value="NZ_BDFE01000015.1"/>
</dbReference>
<accession>A0A194AFC5</accession>
<evidence type="ECO:0000256" key="6">
    <source>
        <dbReference type="SAM" id="Phobius"/>
    </source>
</evidence>
<dbReference type="Pfam" id="PF00892">
    <property type="entry name" value="EamA"/>
    <property type="match status" value="2"/>
</dbReference>
<evidence type="ECO:0000256" key="2">
    <source>
        <dbReference type="ARBA" id="ARBA00022475"/>
    </source>
</evidence>
<keyword evidence="5 6" id="KW-0472">Membrane</keyword>
<dbReference type="InterPro" id="IPR037185">
    <property type="entry name" value="EmrE-like"/>
</dbReference>
<keyword evidence="9" id="KW-1185">Reference proteome</keyword>
<evidence type="ECO:0000256" key="4">
    <source>
        <dbReference type="ARBA" id="ARBA00022989"/>
    </source>
</evidence>
<gene>
    <name evidence="8" type="ORF">DPF_1488</name>
</gene>
<protein>
    <submittedName>
        <fullName evidence="8">Permease</fullName>
    </submittedName>
</protein>
<evidence type="ECO:0000256" key="5">
    <source>
        <dbReference type="ARBA" id="ARBA00023136"/>
    </source>
</evidence>
<keyword evidence="3 6" id="KW-0812">Transmembrane</keyword>
<dbReference type="STRING" id="1592317.DPF_1488"/>
<dbReference type="Gene3D" id="1.10.3730.20">
    <property type="match status" value="1"/>
</dbReference>
<dbReference type="PANTHER" id="PTHR32322:SF18">
    <property type="entry name" value="S-ADENOSYLMETHIONINE_S-ADENOSYLHOMOCYSTEINE TRANSPORTER"/>
    <property type="match status" value="1"/>
</dbReference>
<feature type="domain" description="EamA" evidence="7">
    <location>
        <begin position="162"/>
        <end position="296"/>
    </location>
</feature>
<sequence length="304" mass="32781">MSGFAFSSSRVVLGYGFALAATVIWSGNFIVARGLADAFPPVSIAFFRWLIASVVLLPFGLPALIRQRAEVWANMPHLVGSAFLGITLFNTLIYIAGQHTTAMNLSLIAVFSPVFIIILARIWMHDPITPQRLLGVFLAVLGVVILTTSGHLRVLARLTFNPGDVLMLAATAVFAVYSILLRRKPRDIEPTVYLTATFLLGLVMLVPWAAWEWMHHPLAMPGPAVLGSLCFVGIGPALVAYVCWTKAVAAVGPVKAGIVYYALPLFSGIEAWMILGESMTWIHVLAGGTIIAGIVTATVERAQK</sequence>
<feature type="transmembrane region" description="Helical" evidence="6">
    <location>
        <begin position="160"/>
        <end position="180"/>
    </location>
</feature>
<dbReference type="GO" id="GO:0005886">
    <property type="term" value="C:plasma membrane"/>
    <property type="evidence" value="ECO:0007669"/>
    <property type="project" value="UniProtKB-SubCell"/>
</dbReference>
<dbReference type="OrthoDB" id="4167046at2"/>
<evidence type="ECO:0000256" key="3">
    <source>
        <dbReference type="ARBA" id="ARBA00022692"/>
    </source>
</evidence>
<keyword evidence="2" id="KW-1003">Cell membrane</keyword>
<feature type="transmembrane region" description="Helical" evidence="6">
    <location>
        <begin position="12"/>
        <end position="32"/>
    </location>
</feature>
<feature type="transmembrane region" description="Helical" evidence="6">
    <location>
        <begin position="102"/>
        <end position="122"/>
    </location>
</feature>